<dbReference type="Pfam" id="PF01228">
    <property type="entry name" value="Gly_radical"/>
    <property type="match status" value="1"/>
</dbReference>
<dbReference type="PROSITE" id="PS51149">
    <property type="entry name" value="GLY_RADICAL_2"/>
    <property type="match status" value="1"/>
</dbReference>
<dbReference type="Proteomes" id="UP001065549">
    <property type="component" value="Unassembled WGS sequence"/>
</dbReference>
<evidence type="ECO:0000259" key="5">
    <source>
        <dbReference type="PROSITE" id="PS51149"/>
    </source>
</evidence>
<dbReference type="InterPro" id="IPR051215">
    <property type="entry name" value="GRE"/>
</dbReference>
<dbReference type="RefSeq" id="WP_253019777.1">
    <property type="nucleotide sequence ID" value="NZ_JAOSHN010000003.1"/>
</dbReference>
<evidence type="ECO:0000256" key="4">
    <source>
        <dbReference type="SAM" id="MobiDB-lite"/>
    </source>
</evidence>
<dbReference type="GO" id="GO:0005829">
    <property type="term" value="C:cytosol"/>
    <property type="evidence" value="ECO:0007669"/>
    <property type="project" value="TreeGrafter"/>
</dbReference>
<dbReference type="PROSITE" id="PS51554">
    <property type="entry name" value="PFL"/>
    <property type="match status" value="1"/>
</dbReference>
<comment type="caution">
    <text evidence="7">The sequence shown here is derived from an EMBL/GenBank/DDBJ whole genome shotgun (WGS) entry which is preliminary data.</text>
</comment>
<evidence type="ECO:0000313" key="7">
    <source>
        <dbReference type="EMBL" id="MCU7378183.1"/>
    </source>
</evidence>
<evidence type="ECO:0000313" key="8">
    <source>
        <dbReference type="Proteomes" id="UP001065549"/>
    </source>
</evidence>
<dbReference type="SUPFAM" id="SSF51998">
    <property type="entry name" value="PFL-like glycyl radical enzymes"/>
    <property type="match status" value="1"/>
</dbReference>
<organism evidence="7 8">
    <name type="scientific">Hominibacterium faecale</name>
    <dbReference type="NCBI Taxonomy" id="2839743"/>
    <lineage>
        <taxon>Bacteria</taxon>
        <taxon>Bacillati</taxon>
        <taxon>Bacillota</taxon>
        <taxon>Clostridia</taxon>
        <taxon>Peptostreptococcales</taxon>
        <taxon>Anaerovoracaceae</taxon>
        <taxon>Hominibacterium</taxon>
    </lineage>
</organism>
<dbReference type="AlphaFoldDB" id="A0A9J6QU04"/>
<sequence length="814" mass="91741">MRINESAAPKAMKEKTTIHNGWNKGSTQRVNRLRDQYWKWKPEVDTERAVVYTKTYQEMEAYDVCLKRAQSLYNYMAEKTVKIYPDELIIGAYGKQPRAVIISPEICMSWVEDELETMATREQDPYLISQEDKDILREIIPYWKGRTMEDYYIANLTPEARKLAFGTNVVFGENKSQSGGGEYLAGYRDIVFKKGFRGIKAEAMEKHAALDQEDISTHEKRKFYESIMLICDAAKLQSERYAKEARNQAENTDDPKRAQELVKIARACDRVPWEPPQNLLEAFHAIWFTQLMIWSEENATAYCIERIDQLLYPYYKAEKEAGTIDDVHMQELFDCFWLKLAEMIYSISDATSKFFAGYQPYHGVAVGGCKEDGSDAVNELSYMVLQATANTQMHAPTINVRVNKNTCNEFMMAIASLVELGTGQPAIFFDETAFEILRRNGIEEGDLWNWAVGGCVEPQIPGNMSMWAEGARFNYSMAVEWTMFNGLSKILGREIGLKTGDPRTFKTYQEFEGACLAQLGHMIKAACQSAQVCERAHRLRMPIPVRSALMEGCMEEGLDAMNGGGKYNIGPGIESTGLTDMADAMAAVKKLVYDDKKITMGRLADALEADFEGYEDVRQMLMNDAPKYGNDDDYVDQIAAKVCEASCDMCESYYSIRGTKFMNGVVPVISNVPCGEATWALPTGRKAKTPLSDGISPYPGNDQNGPSAVIKTITKLDHVKNGVGTLLNMKLSPELLKTDKDKQNFIHLLRAEGALGGYHVQFNVVAKETLLDAQKHPEQHRDLLVRIAGYSAFFVELTSQAQEAIIARTEHSNW</sequence>
<keyword evidence="1 3" id="KW-0556">Organic radical</keyword>
<evidence type="ECO:0000256" key="1">
    <source>
        <dbReference type="ARBA" id="ARBA00022818"/>
    </source>
</evidence>
<gene>
    <name evidence="7" type="ORF">OBO34_07425</name>
</gene>
<dbReference type="PANTHER" id="PTHR43641:SF2">
    <property type="entry name" value="DEHYDRATASE YBIW-RELATED"/>
    <property type="match status" value="1"/>
</dbReference>
<dbReference type="PANTHER" id="PTHR43641">
    <property type="entry name" value="FORMATE ACETYLTRANSFERASE 3-RELATED"/>
    <property type="match status" value="1"/>
</dbReference>
<evidence type="ECO:0000259" key="6">
    <source>
        <dbReference type="PROSITE" id="PS51554"/>
    </source>
</evidence>
<keyword evidence="2" id="KW-0456">Lyase</keyword>
<reference evidence="7" key="1">
    <citation type="submission" date="2022-09" db="EMBL/GenBank/DDBJ databases">
        <title>Culturomic study of gut microbiota in children with autism spectrum disorder.</title>
        <authorList>
            <person name="Efimov B.A."/>
            <person name="Chaplin A.V."/>
            <person name="Sokolova S.R."/>
            <person name="Pikina A.P."/>
            <person name="Korzhanova M."/>
            <person name="Belova V."/>
            <person name="Korostin D."/>
        </authorList>
    </citation>
    <scope>NUCLEOTIDE SEQUENCE</scope>
    <source>
        <strain evidence="7">ASD5510</strain>
    </source>
</reference>
<dbReference type="GO" id="GO:0016829">
    <property type="term" value="F:lyase activity"/>
    <property type="evidence" value="ECO:0007669"/>
    <property type="project" value="UniProtKB-KW"/>
</dbReference>
<proteinExistence type="predicted"/>
<dbReference type="Gene3D" id="3.20.70.20">
    <property type="match status" value="1"/>
</dbReference>
<accession>A0A9J6QU04</accession>
<protein>
    <submittedName>
        <fullName evidence="7">Formate C-acetyltransferase/glycerol dehydratase family glycyl radical enzyme</fullName>
    </submittedName>
</protein>
<feature type="region of interest" description="Disordered" evidence="4">
    <location>
        <begin position="1"/>
        <end position="25"/>
    </location>
</feature>
<evidence type="ECO:0000256" key="2">
    <source>
        <dbReference type="ARBA" id="ARBA00023239"/>
    </source>
</evidence>
<dbReference type="Pfam" id="PF02901">
    <property type="entry name" value="PFL-like"/>
    <property type="match status" value="1"/>
</dbReference>
<feature type="domain" description="Glycine radical" evidence="5">
    <location>
        <begin position="693"/>
        <end position="814"/>
    </location>
</feature>
<evidence type="ECO:0000256" key="3">
    <source>
        <dbReference type="PROSITE-ProRule" id="PRU00493"/>
    </source>
</evidence>
<feature type="domain" description="PFL" evidence="6">
    <location>
        <begin position="28"/>
        <end position="686"/>
    </location>
</feature>
<dbReference type="NCBIfam" id="TIGR01774">
    <property type="entry name" value="PFL2-3"/>
    <property type="match status" value="1"/>
</dbReference>
<keyword evidence="8" id="KW-1185">Reference proteome</keyword>
<name>A0A9J6QU04_9FIRM</name>
<feature type="modified residue" description="Glycine radical" evidence="3">
    <location>
        <position position="789"/>
    </location>
</feature>
<dbReference type="InterPro" id="IPR004184">
    <property type="entry name" value="PFL_dom"/>
</dbReference>
<dbReference type="EMBL" id="JAOSHN010000003">
    <property type="protein sequence ID" value="MCU7378183.1"/>
    <property type="molecule type" value="Genomic_DNA"/>
</dbReference>
<dbReference type="InterPro" id="IPR001150">
    <property type="entry name" value="Gly_radical"/>
</dbReference>
<dbReference type="InterPro" id="IPR010098">
    <property type="entry name" value="PFL2/GDeHydtase_fam"/>
</dbReference>